<dbReference type="AlphaFoldDB" id="A0A454JLP2"/>
<feature type="transmembrane region" description="Helical" evidence="8">
    <location>
        <begin position="431"/>
        <end position="457"/>
    </location>
</feature>
<evidence type="ECO:0000256" key="6">
    <source>
        <dbReference type="ARBA" id="ARBA00022989"/>
    </source>
</evidence>
<dbReference type="Pfam" id="PF00873">
    <property type="entry name" value="ACR_tran"/>
    <property type="match status" value="1"/>
</dbReference>
<evidence type="ECO:0000313" key="10">
    <source>
        <dbReference type="Proteomes" id="UP000274139"/>
    </source>
</evidence>
<dbReference type="Gene3D" id="3.30.2090.10">
    <property type="entry name" value="Multidrug efflux transporter AcrB TolC docking domain, DN and DC subdomains"/>
    <property type="match status" value="2"/>
</dbReference>
<feature type="transmembrane region" description="Helical" evidence="8">
    <location>
        <begin position="463"/>
        <end position="490"/>
    </location>
</feature>
<evidence type="ECO:0000256" key="2">
    <source>
        <dbReference type="ARBA" id="ARBA00022448"/>
    </source>
</evidence>
<keyword evidence="7 8" id="KW-0472">Membrane</keyword>
<feature type="transmembrane region" description="Helical" evidence="8">
    <location>
        <begin position="855"/>
        <end position="872"/>
    </location>
</feature>
<feature type="transmembrane region" description="Helical" evidence="8">
    <location>
        <begin position="527"/>
        <end position="548"/>
    </location>
</feature>
<sequence length="1033" mass="111471">MIPSEPFIRRPIATTLLTLAILLAGFLAFKLLPVSPLPQVDFPTISVSAKLPGASPETMAATVATPLERALGRIAGVTEITSSSSLASSRITLQFDLNRDINGAARDVQAAINAARSLLPTGMPSNPTYRKVNPADAPIMIIGLTSDSLTRGQMYDAADSILGQKLAQVEGIGDVNIGGGAQPAVRVEMNPLQLNHYGIGMETVRAAITSTNANRPKGYLEDEQRHWQVQANDQAGKASDYLPLVVSYQNGAAVRVSDVAEVKDSVLDVRNAGLLGKQPAVMIILFRQPGANIIETVERVNALLPQLQASIPAAIKMQVVMDRTSTIRASLTEVERSLVISIALVILVVFLFLRNGRATAIPAITVPVSLVGTFAVMYLSGFSLNNLSLMALTIATGFVVDDTIVVLENISRHIENGMKPLQAALQGAREVGFTVLSMSISLIAVFIPILMMGGIIGRLFREFAVTLSVAIMVSLLVSLTTTPMLCARWLKPHAERPPGRLFRWSENVFERMLAGYRRSLGWALRHGPLMMLILGATIALNVYLYVIVPKGFFPQQDTGRLTGMIKADQSISFQAMQQKLQRFIDVVGQDPAVDKVIGFTGGGQRNTANMFVSLKSLGERTETADQVIARLRKRLAREPGAQLFLQSVQDIRIGGRAANAQYQYTLQGDDLNALRSWTPKVQQALQKLPMLADISSDQEIKGLQTTLTFDRDAMARLGLTQSQVDAVLNDAFGQRQVSTIYNPLNQYHVVLEVAPQFWQNPEGLRSIYLQTPSGSPTPLSAFARWEATNTSLSVNHQSQFAATTLSFNLPPGTSLSDATAAIDKATAAIGLPSSIHGSFQGTAKSFQDSLDSQPMLILAALVAVYIVLGMLYESVVHPLTILSTLPSAGVGALLALLATGGEFNIIALIGVLLLIGIVKKNAIMMIDFALSAEREQGLSSHEAILQACLLRFRPIMMTTLAALFGALPLALGHGDGAEMRTPLGISIVGGLLLSQLLTLYTTPVVYLYLDRFRLWCQQWRDSARAQAAAGHKE</sequence>
<dbReference type="FunFam" id="1.20.1640.10:FF:000001">
    <property type="entry name" value="Efflux pump membrane transporter"/>
    <property type="match status" value="1"/>
</dbReference>
<accession>A0A454JLP2</accession>
<gene>
    <name evidence="9" type="ORF">EAY64_04020</name>
</gene>
<dbReference type="FunFam" id="3.30.70.1430:FF:000001">
    <property type="entry name" value="Efflux pump membrane transporter"/>
    <property type="match status" value="1"/>
</dbReference>
<name>A0A454JLP2_9NEIS</name>
<keyword evidence="5 8" id="KW-0812">Transmembrane</keyword>
<feature type="transmembrane region" description="Helical" evidence="8">
    <location>
        <begin position="983"/>
        <end position="1009"/>
    </location>
</feature>
<evidence type="ECO:0000256" key="3">
    <source>
        <dbReference type="ARBA" id="ARBA00022475"/>
    </source>
</evidence>
<dbReference type="Gene3D" id="1.20.1640.10">
    <property type="entry name" value="Multidrug efflux transporter AcrB transmembrane domain"/>
    <property type="match status" value="2"/>
</dbReference>
<dbReference type="RefSeq" id="WP_103523506.1">
    <property type="nucleotide sequence ID" value="NZ_JAIZDC010000003.1"/>
</dbReference>
<organism evidence="9 10">
    <name type="scientific">Aquitalea palustris</name>
    <dbReference type="NCBI Taxonomy" id="2480983"/>
    <lineage>
        <taxon>Bacteria</taxon>
        <taxon>Pseudomonadati</taxon>
        <taxon>Pseudomonadota</taxon>
        <taxon>Betaproteobacteria</taxon>
        <taxon>Neisseriales</taxon>
        <taxon>Chromobacteriaceae</taxon>
        <taxon>Aquitalea</taxon>
    </lineage>
</organism>
<dbReference type="PRINTS" id="PR00702">
    <property type="entry name" value="ACRIFLAVINRP"/>
</dbReference>
<dbReference type="SUPFAM" id="SSF82866">
    <property type="entry name" value="Multidrug efflux transporter AcrB transmembrane domain"/>
    <property type="match status" value="2"/>
</dbReference>
<evidence type="ECO:0000256" key="8">
    <source>
        <dbReference type="SAM" id="Phobius"/>
    </source>
</evidence>
<dbReference type="GO" id="GO:0042910">
    <property type="term" value="F:xenobiotic transmembrane transporter activity"/>
    <property type="evidence" value="ECO:0007669"/>
    <property type="project" value="TreeGrafter"/>
</dbReference>
<feature type="transmembrane region" description="Helical" evidence="8">
    <location>
        <begin position="950"/>
        <end position="971"/>
    </location>
</feature>
<dbReference type="EMBL" id="RFAR01000012">
    <property type="protein sequence ID" value="RMD00806.1"/>
    <property type="molecule type" value="Genomic_DNA"/>
</dbReference>
<dbReference type="NCBIfam" id="NF033617">
    <property type="entry name" value="RND_permease_2"/>
    <property type="match status" value="1"/>
</dbReference>
<protein>
    <submittedName>
        <fullName evidence="9">Multidrug efflux RND transporter permease subunit</fullName>
    </submittedName>
</protein>
<evidence type="ECO:0000313" key="9">
    <source>
        <dbReference type="EMBL" id="RMD00806.1"/>
    </source>
</evidence>
<evidence type="ECO:0000256" key="5">
    <source>
        <dbReference type="ARBA" id="ARBA00022692"/>
    </source>
</evidence>
<feature type="transmembrane region" description="Helical" evidence="8">
    <location>
        <begin position="905"/>
        <end position="930"/>
    </location>
</feature>
<dbReference type="Proteomes" id="UP000274139">
    <property type="component" value="Unassembled WGS sequence"/>
</dbReference>
<dbReference type="Gene3D" id="3.30.70.1430">
    <property type="entry name" value="Multidrug efflux transporter AcrB pore domain"/>
    <property type="match status" value="2"/>
</dbReference>
<keyword evidence="2" id="KW-0813">Transport</keyword>
<comment type="caution">
    <text evidence="9">The sequence shown here is derived from an EMBL/GenBank/DDBJ whole genome shotgun (WGS) entry which is preliminary data.</text>
</comment>
<dbReference type="PANTHER" id="PTHR32063:SF34">
    <property type="entry name" value="MULTIDRUG RESISTANCE PROTEIN MDTC"/>
    <property type="match status" value="1"/>
</dbReference>
<dbReference type="InterPro" id="IPR027463">
    <property type="entry name" value="AcrB_DN_DC_subdom"/>
</dbReference>
<evidence type="ECO:0000256" key="7">
    <source>
        <dbReference type="ARBA" id="ARBA00023136"/>
    </source>
</evidence>
<dbReference type="SUPFAM" id="SSF82714">
    <property type="entry name" value="Multidrug efflux transporter AcrB TolC docking domain, DN and DC subdomains"/>
    <property type="match status" value="2"/>
</dbReference>
<evidence type="ECO:0000256" key="4">
    <source>
        <dbReference type="ARBA" id="ARBA00022519"/>
    </source>
</evidence>
<feature type="transmembrane region" description="Helical" evidence="8">
    <location>
        <begin position="360"/>
        <end position="381"/>
    </location>
</feature>
<comment type="subcellular location">
    <subcellularLocation>
        <location evidence="1">Cell inner membrane</location>
        <topology evidence="1">Multi-pass membrane protein</topology>
    </subcellularLocation>
</comment>
<evidence type="ECO:0000256" key="1">
    <source>
        <dbReference type="ARBA" id="ARBA00004429"/>
    </source>
</evidence>
<dbReference type="SUPFAM" id="SSF82693">
    <property type="entry name" value="Multidrug efflux transporter AcrB pore domain, PN1, PN2, PC1 and PC2 subdomains"/>
    <property type="match status" value="4"/>
</dbReference>
<dbReference type="Gene3D" id="3.30.70.1320">
    <property type="entry name" value="Multidrug efflux transporter AcrB pore domain like"/>
    <property type="match status" value="1"/>
</dbReference>
<keyword evidence="3" id="KW-1003">Cell membrane</keyword>
<keyword evidence="10" id="KW-1185">Reference proteome</keyword>
<keyword evidence="4" id="KW-0997">Cell inner membrane</keyword>
<keyword evidence="6 8" id="KW-1133">Transmembrane helix</keyword>
<dbReference type="OrthoDB" id="8764373at2"/>
<dbReference type="Gene3D" id="3.30.70.1440">
    <property type="entry name" value="Multidrug efflux transporter AcrB pore domain"/>
    <property type="match status" value="1"/>
</dbReference>
<dbReference type="InterPro" id="IPR001036">
    <property type="entry name" value="Acrflvin-R"/>
</dbReference>
<reference evidence="9 10" key="1">
    <citation type="submission" date="2018-10" db="EMBL/GenBank/DDBJ databases">
        <title>Draft genome sequence of Aquitalea MWU14-2217 isolated from a wild cranberry bog in Provincetown, Massachusetts.</title>
        <authorList>
            <person name="Ebadzadsahrai G."/>
            <person name="Soby S."/>
        </authorList>
    </citation>
    <scope>NUCLEOTIDE SEQUENCE [LARGE SCALE GENOMIC DNA]</scope>
    <source>
        <strain evidence="9 10">MWU14-2217</strain>
    </source>
</reference>
<dbReference type="GO" id="GO:0005886">
    <property type="term" value="C:plasma membrane"/>
    <property type="evidence" value="ECO:0007669"/>
    <property type="project" value="UniProtKB-SubCell"/>
</dbReference>
<feature type="transmembrane region" description="Helical" evidence="8">
    <location>
        <begin position="337"/>
        <end position="353"/>
    </location>
</feature>
<proteinExistence type="predicted"/>
<dbReference type="PANTHER" id="PTHR32063">
    <property type="match status" value="1"/>
</dbReference>